<name>A0AA40S7Z0_9HYPH</name>
<dbReference type="RefSeq" id="WP_239681506.1">
    <property type="nucleotide sequence ID" value="NZ_BPRF01000009.1"/>
</dbReference>
<dbReference type="Proteomes" id="UP000543554">
    <property type="component" value="Unassembled WGS sequence"/>
</dbReference>
<accession>A0AA40S7Z0</accession>
<dbReference type="EMBL" id="JACJIB010000014">
    <property type="protein sequence ID" value="MBA8916105.1"/>
    <property type="molecule type" value="Genomic_DNA"/>
</dbReference>
<dbReference type="AlphaFoldDB" id="A0AA40S7Z0"/>
<sequence length="65" mass="6883">MPEVMPTAFAATAGLHPRDLGSVYDPVLHGVAGGLAELFPLIHNSQRREDEAASEAARENNELAA</sequence>
<keyword evidence="2" id="KW-1185">Reference proteome</keyword>
<reference evidence="1 2" key="1">
    <citation type="submission" date="2020-08" db="EMBL/GenBank/DDBJ databases">
        <title>Genomic Encyclopedia of Type Strains, Phase IV (KMG-IV): sequencing the most valuable type-strain genomes for metagenomic binning, comparative biology and taxonomic classification.</title>
        <authorList>
            <person name="Goeker M."/>
        </authorList>
    </citation>
    <scope>NUCLEOTIDE SEQUENCE [LARGE SCALE GENOMIC DNA]</scope>
    <source>
        <strain evidence="1 2">DSM 11490</strain>
    </source>
</reference>
<proteinExistence type="predicted"/>
<evidence type="ECO:0000313" key="1">
    <source>
        <dbReference type="EMBL" id="MBA8916105.1"/>
    </source>
</evidence>
<evidence type="ECO:0000313" key="2">
    <source>
        <dbReference type="Proteomes" id="UP000543554"/>
    </source>
</evidence>
<organism evidence="1 2">
    <name type="scientific">Methylorubrum thiocyanatum</name>
    <dbReference type="NCBI Taxonomy" id="47958"/>
    <lineage>
        <taxon>Bacteria</taxon>
        <taxon>Pseudomonadati</taxon>
        <taxon>Pseudomonadota</taxon>
        <taxon>Alphaproteobacteria</taxon>
        <taxon>Hyphomicrobiales</taxon>
        <taxon>Methylobacteriaceae</taxon>
        <taxon>Methylorubrum</taxon>
    </lineage>
</organism>
<protein>
    <submittedName>
        <fullName evidence="1">Uncharacterized protein</fullName>
    </submittedName>
</protein>
<gene>
    <name evidence="1" type="ORF">HNR51_005224</name>
</gene>
<comment type="caution">
    <text evidence="1">The sequence shown here is derived from an EMBL/GenBank/DDBJ whole genome shotgun (WGS) entry which is preliminary data.</text>
</comment>